<reference evidence="2" key="1">
    <citation type="journal article" date="2020" name="mSystems">
        <title>Genome- and Community-Level Interaction Insights into Carbon Utilization and Element Cycling Functions of Hydrothermarchaeota in Hydrothermal Sediment.</title>
        <authorList>
            <person name="Zhou Z."/>
            <person name="Liu Y."/>
            <person name="Xu W."/>
            <person name="Pan J."/>
            <person name="Luo Z.H."/>
            <person name="Li M."/>
        </authorList>
    </citation>
    <scope>NUCLEOTIDE SEQUENCE [LARGE SCALE GENOMIC DNA]</scope>
    <source>
        <strain evidence="2">HyVt-389</strain>
    </source>
</reference>
<gene>
    <name evidence="2" type="ORF">ENI35_04330</name>
</gene>
<dbReference type="PANTHER" id="PTHR34547:SF1">
    <property type="entry name" value="YACP-LIKE NYN DOMAIN PROTEIN"/>
    <property type="match status" value="1"/>
</dbReference>
<proteinExistence type="predicted"/>
<dbReference type="AlphaFoldDB" id="A0A7C1VPE9"/>
<comment type="caution">
    <text evidence="2">The sequence shown here is derived from an EMBL/GenBank/DDBJ whole genome shotgun (WGS) entry which is preliminary data.</text>
</comment>
<dbReference type="PANTHER" id="PTHR34547">
    <property type="entry name" value="YACP-LIKE NYN DOMAIN PROTEIN"/>
    <property type="match status" value="1"/>
</dbReference>
<dbReference type="Pfam" id="PF05991">
    <property type="entry name" value="NYN_YacP"/>
    <property type="match status" value="1"/>
</dbReference>
<dbReference type="Proteomes" id="UP000885738">
    <property type="component" value="Unassembled WGS sequence"/>
</dbReference>
<protein>
    <recommendedName>
        <fullName evidence="3">NYN domain-containing protein</fullName>
    </recommendedName>
</protein>
<feature type="compositionally biased region" description="Basic residues" evidence="1">
    <location>
        <begin position="149"/>
        <end position="168"/>
    </location>
</feature>
<evidence type="ECO:0000313" key="2">
    <source>
        <dbReference type="EMBL" id="HEC68023.1"/>
    </source>
</evidence>
<sequence length="168" mass="19333">MELVIDGYNVIRQSPVFKKAEQEGLEVGRETLIKYLEAYRKLKKHKITVVFDGQNAAHLSIQKERIAGISVIYSPYGQTADEIIKRMVMKNSNLVVVTSDREIIDFAQRHRATSIPTTEFIPKLEMAFYSEIKGIEEDTPSSIAPIKKGPSRRLSKRQRKKQRVLRKM</sequence>
<dbReference type="EMBL" id="DRIH01000149">
    <property type="protein sequence ID" value="HEC68023.1"/>
    <property type="molecule type" value="Genomic_DNA"/>
</dbReference>
<name>A0A7C1VPE9_DESA2</name>
<feature type="region of interest" description="Disordered" evidence="1">
    <location>
        <begin position="140"/>
        <end position="168"/>
    </location>
</feature>
<evidence type="ECO:0000256" key="1">
    <source>
        <dbReference type="SAM" id="MobiDB-lite"/>
    </source>
</evidence>
<evidence type="ECO:0008006" key="3">
    <source>
        <dbReference type="Google" id="ProtNLM"/>
    </source>
</evidence>
<dbReference type="InterPro" id="IPR010298">
    <property type="entry name" value="YacP-like"/>
</dbReference>
<organism evidence="2">
    <name type="scientific">Desulfofervidus auxilii</name>
    <dbReference type="NCBI Taxonomy" id="1621989"/>
    <lineage>
        <taxon>Bacteria</taxon>
        <taxon>Pseudomonadati</taxon>
        <taxon>Thermodesulfobacteriota</taxon>
        <taxon>Candidatus Desulfofervidia</taxon>
        <taxon>Candidatus Desulfofervidales</taxon>
        <taxon>Candidatus Desulfofervidaceae</taxon>
        <taxon>Candidatus Desulfofervidus</taxon>
    </lineage>
</organism>
<accession>A0A7C1VPE9</accession>